<dbReference type="AlphaFoldDB" id="E4NN66"/>
<evidence type="ECO:0000313" key="1">
    <source>
        <dbReference type="EMBL" id="ADQ66296.1"/>
    </source>
</evidence>
<organism evidence="1 3">
    <name type="scientific">Halogeometricum borinquense (strain ATCC 700274 / DSM 11551 / JCM 10706 / KCTC 4070 / PR3)</name>
    <dbReference type="NCBI Taxonomy" id="469382"/>
    <lineage>
        <taxon>Archaea</taxon>
        <taxon>Methanobacteriati</taxon>
        <taxon>Methanobacteriota</taxon>
        <taxon>Stenosarchaea group</taxon>
        <taxon>Halobacteria</taxon>
        <taxon>Halobacteriales</taxon>
        <taxon>Haloferacaceae</taxon>
        <taxon>Halogeometricum</taxon>
    </lineage>
</organism>
<protein>
    <submittedName>
        <fullName evidence="1">Uncharacterized protein</fullName>
    </submittedName>
</protein>
<accession>E4NN66</accession>
<dbReference type="Proteomes" id="UP000011585">
    <property type="component" value="Unassembled WGS sequence"/>
</dbReference>
<name>E4NN66_HALBP</name>
<proteinExistence type="predicted"/>
<dbReference type="EMBL" id="CP001690">
    <property type="protein sequence ID" value="ADQ66296.1"/>
    <property type="molecule type" value="Genomic_DNA"/>
</dbReference>
<dbReference type="Proteomes" id="UP000006663">
    <property type="component" value="Chromosome"/>
</dbReference>
<reference evidence="1 3" key="1">
    <citation type="journal article" date="2009" name="Stand. Genomic Sci.">
        <title>Complete genome sequence of Halogeometricum borinquense type strain (PR3).</title>
        <authorList>
            <person name="Malfatti S."/>
            <person name="Tindall B.J."/>
            <person name="Schneider S."/>
            <person name="Fahnrich R."/>
            <person name="Lapidus A."/>
            <person name="Labuttii K."/>
            <person name="Copeland A."/>
            <person name="Glavina Del Rio T."/>
            <person name="Nolan M."/>
            <person name="Chen F."/>
            <person name="Lucas S."/>
            <person name="Tice H."/>
            <person name="Cheng J.F."/>
            <person name="Bruce D."/>
            <person name="Goodwin L."/>
            <person name="Pitluck S."/>
            <person name="Anderson I."/>
            <person name="Pati A."/>
            <person name="Ivanova N."/>
            <person name="Mavromatis K."/>
            <person name="Chen A."/>
            <person name="Palaniappan K."/>
            <person name="D'haeseleer P."/>
            <person name="Goker M."/>
            <person name="Bristow J."/>
            <person name="Eisen J.A."/>
            <person name="Markowitz V."/>
            <person name="Hugenholtz P."/>
            <person name="Kyrpides N.C."/>
            <person name="Klenk H.P."/>
            <person name="Chain P."/>
        </authorList>
    </citation>
    <scope>NUCLEOTIDE SEQUENCE [LARGE SCALE GENOMIC DNA]</scope>
    <source>
        <strain evidence="3">ATCC 700274 / DSM 11551 / JCM 10706 / KCTC 4070 / PR3</strain>
        <strain evidence="1">PR 3</strain>
    </source>
</reference>
<dbReference type="OrthoDB" id="298135at2157"/>
<dbReference type="EMBL" id="AOHT01000032">
    <property type="protein sequence ID" value="ELY27715.1"/>
    <property type="molecule type" value="Genomic_DNA"/>
</dbReference>
<sequence>MFSGNYSHYSTKDGEFTDTSRLKTGEYLIIEISEEQLEASNEPVESECPELETLPGSELEQFCLYREEDGYCTTLGETCVLLEPDD</sequence>
<dbReference type="HOGENOM" id="CLU_2490326_0_0_2"/>
<keyword evidence="3" id="KW-1185">Reference proteome</keyword>
<gene>
    <name evidence="1" type="ordered locus">Hbor_06980</name>
    <name evidence="2" type="ORF">C499_09097</name>
</gene>
<evidence type="ECO:0000313" key="3">
    <source>
        <dbReference type="Proteomes" id="UP000006663"/>
    </source>
</evidence>
<evidence type="ECO:0000313" key="4">
    <source>
        <dbReference type="Proteomes" id="UP000011585"/>
    </source>
</evidence>
<dbReference type="KEGG" id="hbo:Hbor_06980"/>
<evidence type="ECO:0000313" key="2">
    <source>
        <dbReference type="EMBL" id="ELY27715.1"/>
    </source>
</evidence>
<reference evidence="2 4" key="2">
    <citation type="journal article" date="2014" name="PLoS Genet.">
        <title>Phylogenetically driven sequencing of extremely halophilic archaea reveals strategies for static and dynamic osmo-response.</title>
        <authorList>
            <person name="Becker E.A."/>
            <person name="Seitzer P.M."/>
            <person name="Tritt A."/>
            <person name="Larsen D."/>
            <person name="Krusor M."/>
            <person name="Yao A.I."/>
            <person name="Wu D."/>
            <person name="Madern D."/>
            <person name="Eisen J.A."/>
            <person name="Darling A.E."/>
            <person name="Facciotti M.T."/>
        </authorList>
    </citation>
    <scope>NUCLEOTIDE SEQUENCE [LARGE SCALE GENOMIC DNA]</scope>
    <source>
        <strain evidence="2 4">DSM 11551</strain>
    </source>
</reference>